<dbReference type="GO" id="GO:0008270">
    <property type="term" value="F:zinc ion binding"/>
    <property type="evidence" value="ECO:0007669"/>
    <property type="project" value="UniProtKB-KW"/>
</dbReference>
<reference evidence="4 5" key="1">
    <citation type="journal article" date="2018" name="New Phytol.">
        <title>Phylogenomics of Endogonaceae and evolution of mycorrhizas within Mucoromycota.</title>
        <authorList>
            <person name="Chang Y."/>
            <person name="Desiro A."/>
            <person name="Na H."/>
            <person name="Sandor L."/>
            <person name="Lipzen A."/>
            <person name="Clum A."/>
            <person name="Barry K."/>
            <person name="Grigoriev I.V."/>
            <person name="Martin F.M."/>
            <person name="Stajich J.E."/>
            <person name="Smith M.E."/>
            <person name="Bonito G."/>
            <person name="Spatafora J.W."/>
        </authorList>
    </citation>
    <scope>NUCLEOTIDE SEQUENCE [LARGE SCALE GENOMIC DNA]</scope>
    <source>
        <strain evidence="4 5">AD002</strain>
    </source>
</reference>
<dbReference type="InterPro" id="IPR012337">
    <property type="entry name" value="RNaseH-like_sf"/>
</dbReference>
<keyword evidence="2" id="KW-0479">Metal-binding</keyword>
<accession>A0A433Q4Y8</accession>
<protein>
    <submittedName>
        <fullName evidence="4">Ribonuclease H-like domain-containing protein</fullName>
    </submittedName>
</protein>
<dbReference type="PROSITE" id="PS50103">
    <property type="entry name" value="ZF_C3H1"/>
    <property type="match status" value="1"/>
</dbReference>
<name>A0A433Q4Y8_9FUNG</name>
<organism evidence="4 5">
    <name type="scientific">Jimgerdemannia flammicorona</name>
    <dbReference type="NCBI Taxonomy" id="994334"/>
    <lineage>
        <taxon>Eukaryota</taxon>
        <taxon>Fungi</taxon>
        <taxon>Fungi incertae sedis</taxon>
        <taxon>Mucoromycota</taxon>
        <taxon>Mucoromycotina</taxon>
        <taxon>Endogonomycetes</taxon>
        <taxon>Endogonales</taxon>
        <taxon>Endogonaceae</taxon>
        <taxon>Jimgerdemannia</taxon>
    </lineage>
</organism>
<evidence type="ECO:0000313" key="4">
    <source>
        <dbReference type="EMBL" id="RUS24843.1"/>
    </source>
</evidence>
<keyword evidence="5" id="KW-1185">Reference proteome</keyword>
<dbReference type="Proteomes" id="UP000274822">
    <property type="component" value="Unassembled WGS sequence"/>
</dbReference>
<dbReference type="InterPro" id="IPR006941">
    <property type="entry name" value="RNase_CAF1"/>
</dbReference>
<dbReference type="InterPro" id="IPR036397">
    <property type="entry name" value="RNaseH_sf"/>
</dbReference>
<comment type="similarity">
    <text evidence="1">Belongs to the CAF1 family.</text>
</comment>
<dbReference type="GO" id="GO:0034472">
    <property type="term" value="P:snRNA 3'-end processing"/>
    <property type="evidence" value="ECO:0007669"/>
    <property type="project" value="TreeGrafter"/>
</dbReference>
<evidence type="ECO:0000256" key="1">
    <source>
        <dbReference type="ARBA" id="ARBA00008372"/>
    </source>
</evidence>
<gene>
    <name evidence="4" type="ORF">BC938DRAFT_472999</name>
</gene>
<dbReference type="GO" id="GO:0000175">
    <property type="term" value="F:3'-5'-RNA exonuclease activity"/>
    <property type="evidence" value="ECO:0007669"/>
    <property type="project" value="TreeGrafter"/>
</dbReference>
<comment type="caution">
    <text evidence="4">The sequence shown here is derived from an EMBL/GenBank/DDBJ whole genome shotgun (WGS) entry which is preliminary data.</text>
</comment>
<dbReference type="PANTHER" id="PTHR15092">
    <property type="entry name" value="POLY A -SPECIFIC RIBONUCLEASE/TARGET OF EGR1, MEMBER 1"/>
    <property type="match status" value="1"/>
</dbReference>
<feature type="domain" description="C3H1-type" evidence="3">
    <location>
        <begin position="335"/>
        <end position="363"/>
    </location>
</feature>
<dbReference type="AlphaFoldDB" id="A0A433Q4Y8"/>
<dbReference type="InterPro" id="IPR051181">
    <property type="entry name" value="CAF1_poly(A)_ribonucleases"/>
</dbReference>
<dbReference type="GO" id="GO:0015030">
    <property type="term" value="C:Cajal body"/>
    <property type="evidence" value="ECO:0007669"/>
    <property type="project" value="TreeGrafter"/>
</dbReference>
<dbReference type="GO" id="GO:0017069">
    <property type="term" value="F:snRNA binding"/>
    <property type="evidence" value="ECO:0007669"/>
    <property type="project" value="TreeGrafter"/>
</dbReference>
<dbReference type="EMBL" id="RBNJ01014742">
    <property type="protein sequence ID" value="RUS24843.1"/>
    <property type="molecule type" value="Genomic_DNA"/>
</dbReference>
<evidence type="ECO:0000259" key="3">
    <source>
        <dbReference type="PROSITE" id="PS50103"/>
    </source>
</evidence>
<dbReference type="Pfam" id="PF04857">
    <property type="entry name" value="CAF1"/>
    <property type="match status" value="2"/>
</dbReference>
<keyword evidence="2" id="KW-0863">Zinc-finger</keyword>
<proteinExistence type="inferred from homology"/>
<keyword evidence="2" id="KW-0862">Zinc</keyword>
<dbReference type="Gene3D" id="3.30.420.10">
    <property type="entry name" value="Ribonuclease H-like superfamily/Ribonuclease H"/>
    <property type="match status" value="2"/>
</dbReference>
<sequence length="506" mass="57021">MASHFYNDITRENILQMALAINHILDKASFISIDTEFTGLGGKGYDTRAPLVKSHALVAVGLTSFERISNSSSDDAQQKWGTQYVAQNFSFLLSCQTEYTVNPSSLSFLIESGFDFNKQIKLGIPYYCGSDPLPSMQDPSHPPKRTLTTSLRNIFSHLLRLSRTRRVPIIIHNGLLDLMFLYHAFHTDLPTELSAFVADLSEMFPAGIYDTKYVADYVTRERSSFLAYLFRKYEREQMRRQHETLSVDVIVGEHEAEGVTHAGVPDGIKTASRVPKEAATVKRQRWFIVDIKDSLAVPLASMRALDGEDVHDNTNMLKRGKNGNEKGSIANNGGQKEKLYCEQYALHGFCRKNKQCGKSHDLDLILDEEEAAQHGRKRQKLDDSGGLDNRMFIGTTSDSEHRKMVDDMQHNVVSSMHSTKEMPNPTSVTSSSSSYHSAHFDSYMTGFIFAHQLTEYGEMAMCDKHRNRLYLIGKDLPLRVEKSQFATISKGHDQISRKATGSIPKQ</sequence>
<evidence type="ECO:0000313" key="5">
    <source>
        <dbReference type="Proteomes" id="UP000274822"/>
    </source>
</evidence>
<dbReference type="SUPFAM" id="SSF53098">
    <property type="entry name" value="Ribonuclease H-like"/>
    <property type="match status" value="1"/>
</dbReference>
<dbReference type="PANTHER" id="PTHR15092:SF37">
    <property type="entry name" value="TARGET OF EGR1 PROTEIN 1"/>
    <property type="match status" value="1"/>
</dbReference>
<evidence type="ECO:0000256" key="2">
    <source>
        <dbReference type="PROSITE-ProRule" id="PRU00723"/>
    </source>
</evidence>
<dbReference type="InterPro" id="IPR000571">
    <property type="entry name" value="Znf_CCCH"/>
</dbReference>
<feature type="zinc finger region" description="C3H1-type" evidence="2">
    <location>
        <begin position="335"/>
        <end position="363"/>
    </location>
</feature>